<evidence type="ECO:0000313" key="3">
    <source>
        <dbReference type="Proteomes" id="UP000823964"/>
    </source>
</evidence>
<proteinExistence type="predicted"/>
<reference evidence="2" key="2">
    <citation type="submission" date="2021-04" db="EMBL/GenBank/DDBJ databases">
        <authorList>
            <person name="Gilroy R."/>
        </authorList>
    </citation>
    <scope>NUCLEOTIDE SEQUENCE</scope>
    <source>
        <strain evidence="2">14975</strain>
    </source>
</reference>
<comment type="caution">
    <text evidence="2">The sequence shown here is derived from an EMBL/GenBank/DDBJ whole genome shotgun (WGS) entry which is preliminary data.</text>
</comment>
<name>A0A9D1VBQ7_9BACT</name>
<sequence>MNLRQRAPIIIAEMIGELRGSTPRPDELKAVTSGASGRIILRGGGVLGICWTNERADNNSFLPAARGLARAGIPVPAVLAERRLPDDGGACLVTDLGPCELVRLRDASWPVKRDAWLAAFRTLRQLDALVPDWPLQPPFDAALYRWEQEYFAQHLIGRHLVGDADAFLQTEAPRRVADWLASQARVPVHRDCQSPNIMIRDGVAWLVDFQGMRMGLREYDLASLLFDAHMPMLPEQRTELLDAWAELSGAPVDPERFAACALQRIMQALGAYANIGYNQGKPEYLDLIPIGLKHLREAIDLIPPNTLTATLIPCLPEAARFASPL</sequence>
<evidence type="ECO:0000313" key="2">
    <source>
        <dbReference type="EMBL" id="HIX20252.1"/>
    </source>
</evidence>
<dbReference type="AlphaFoldDB" id="A0A9D1VBQ7"/>
<reference evidence="2" key="1">
    <citation type="journal article" date="2021" name="PeerJ">
        <title>Extensive microbial diversity within the chicken gut microbiome revealed by metagenomics and culture.</title>
        <authorList>
            <person name="Gilroy R."/>
            <person name="Ravi A."/>
            <person name="Getino M."/>
            <person name="Pursley I."/>
            <person name="Horton D.L."/>
            <person name="Alikhan N.F."/>
            <person name="Baker D."/>
            <person name="Gharbi K."/>
            <person name="Hall N."/>
            <person name="Watson M."/>
            <person name="Adriaenssens E.M."/>
            <person name="Foster-Nyarko E."/>
            <person name="Jarju S."/>
            <person name="Secka A."/>
            <person name="Antonio M."/>
            <person name="Oren A."/>
            <person name="Chaudhuri R.R."/>
            <person name="La Ragione R."/>
            <person name="Hildebrand F."/>
            <person name="Pallen M.J."/>
        </authorList>
    </citation>
    <scope>NUCLEOTIDE SEQUENCE</scope>
    <source>
        <strain evidence="2">14975</strain>
    </source>
</reference>
<evidence type="ECO:0000259" key="1">
    <source>
        <dbReference type="Pfam" id="PF01636"/>
    </source>
</evidence>
<dbReference type="Gene3D" id="3.90.1200.10">
    <property type="match status" value="1"/>
</dbReference>
<organism evidence="2 3">
    <name type="scientific">Candidatus Akkermansia intestinigallinarum</name>
    <dbReference type="NCBI Taxonomy" id="2838431"/>
    <lineage>
        <taxon>Bacteria</taxon>
        <taxon>Pseudomonadati</taxon>
        <taxon>Verrucomicrobiota</taxon>
        <taxon>Verrucomicrobiia</taxon>
        <taxon>Verrucomicrobiales</taxon>
        <taxon>Akkermansiaceae</taxon>
        <taxon>Akkermansia</taxon>
    </lineage>
</organism>
<feature type="domain" description="Aminoglycoside phosphotransferase" evidence="1">
    <location>
        <begin position="54"/>
        <end position="248"/>
    </location>
</feature>
<dbReference type="EMBL" id="DXFQ01000120">
    <property type="protein sequence ID" value="HIX20252.1"/>
    <property type="molecule type" value="Genomic_DNA"/>
</dbReference>
<accession>A0A9D1VBQ7</accession>
<dbReference type="InterPro" id="IPR011009">
    <property type="entry name" value="Kinase-like_dom_sf"/>
</dbReference>
<protein>
    <submittedName>
        <fullName evidence="2">Phosphotransferase</fullName>
    </submittedName>
</protein>
<dbReference type="SUPFAM" id="SSF56112">
    <property type="entry name" value="Protein kinase-like (PK-like)"/>
    <property type="match status" value="1"/>
</dbReference>
<dbReference type="InterPro" id="IPR002575">
    <property type="entry name" value="Aminoglycoside_PTrfase"/>
</dbReference>
<gene>
    <name evidence="2" type="ORF">H9862_06610</name>
</gene>
<dbReference type="Pfam" id="PF01636">
    <property type="entry name" value="APH"/>
    <property type="match status" value="1"/>
</dbReference>
<dbReference type="Proteomes" id="UP000823964">
    <property type="component" value="Unassembled WGS sequence"/>
</dbReference>